<evidence type="ECO:0000256" key="3">
    <source>
        <dbReference type="ARBA" id="ARBA00022695"/>
    </source>
</evidence>
<name>M1P0N6_DESSD</name>
<dbReference type="InterPro" id="IPR005790">
    <property type="entry name" value="DNA_polIII_delta"/>
</dbReference>
<keyword evidence="2 8" id="KW-0808">Transferase</keyword>
<dbReference type="NCBIfam" id="TIGR01128">
    <property type="entry name" value="holA"/>
    <property type="match status" value="1"/>
</dbReference>
<evidence type="ECO:0000256" key="2">
    <source>
        <dbReference type="ARBA" id="ARBA00022679"/>
    </source>
</evidence>
<evidence type="ECO:0000313" key="9">
    <source>
        <dbReference type="Proteomes" id="UP000011721"/>
    </source>
</evidence>
<dbReference type="RefSeq" id="WP_015402766.1">
    <property type="nucleotide sequence ID" value="NC_020304.1"/>
</dbReference>
<dbReference type="PANTHER" id="PTHR34388">
    <property type="entry name" value="DNA POLYMERASE III SUBUNIT DELTA"/>
    <property type="match status" value="1"/>
</dbReference>
<dbReference type="SUPFAM" id="SSF48019">
    <property type="entry name" value="post-AAA+ oligomerization domain-like"/>
    <property type="match status" value="1"/>
</dbReference>
<gene>
    <name evidence="8" type="ordered locus">UWK_00485</name>
</gene>
<evidence type="ECO:0000256" key="6">
    <source>
        <dbReference type="ARBA" id="ARBA00034754"/>
    </source>
</evidence>
<protein>
    <recommendedName>
        <fullName evidence="1">DNA-directed DNA polymerase</fullName>
        <ecNumber evidence="1">2.7.7.7</ecNumber>
    </recommendedName>
</protein>
<dbReference type="GO" id="GO:0003887">
    <property type="term" value="F:DNA-directed DNA polymerase activity"/>
    <property type="evidence" value="ECO:0007669"/>
    <property type="project" value="UniProtKB-KW"/>
</dbReference>
<evidence type="ECO:0000256" key="1">
    <source>
        <dbReference type="ARBA" id="ARBA00012417"/>
    </source>
</evidence>
<reference evidence="9" key="1">
    <citation type="journal article" date="2013" name="Stand. Genomic Sci.">
        <title>Complete genome sequence of Desulfocapsa sulfexigens, a marine deltaproteobacterium specialized in disproportionating inorganic sulfur compounds.</title>
        <authorList>
            <person name="Finster K.W."/>
            <person name="Kjeldsen K.U."/>
            <person name="Kube M."/>
            <person name="Reinhardt R."/>
            <person name="Mussmann M."/>
            <person name="Amann R."/>
            <person name="Schreiber L."/>
        </authorList>
    </citation>
    <scope>NUCLEOTIDE SEQUENCE [LARGE SCALE GENOMIC DNA]</scope>
    <source>
        <strain evidence="9">DSM 10523 / SB164P1</strain>
    </source>
</reference>
<evidence type="ECO:0000256" key="5">
    <source>
        <dbReference type="ARBA" id="ARBA00022932"/>
    </source>
</evidence>
<keyword evidence="4" id="KW-0235">DNA replication</keyword>
<evidence type="ECO:0000256" key="7">
    <source>
        <dbReference type="ARBA" id="ARBA00049244"/>
    </source>
</evidence>
<evidence type="ECO:0000256" key="4">
    <source>
        <dbReference type="ARBA" id="ARBA00022705"/>
    </source>
</evidence>
<dbReference type="InterPro" id="IPR008921">
    <property type="entry name" value="DNA_pol3_clamp-load_cplx_C"/>
</dbReference>
<organism evidence="8 9">
    <name type="scientific">Desulfocapsa sulfexigens (strain DSM 10523 / SB164P1)</name>
    <dbReference type="NCBI Taxonomy" id="1167006"/>
    <lineage>
        <taxon>Bacteria</taxon>
        <taxon>Pseudomonadati</taxon>
        <taxon>Thermodesulfobacteriota</taxon>
        <taxon>Desulfobulbia</taxon>
        <taxon>Desulfobulbales</taxon>
        <taxon>Desulfocapsaceae</taxon>
        <taxon>Desulfocapsa</taxon>
    </lineage>
</organism>
<keyword evidence="5" id="KW-0239">DNA-directed DNA polymerase</keyword>
<dbReference type="PATRIC" id="fig|1167006.5.peg.550"/>
<dbReference type="OrthoDB" id="5430039at2"/>
<dbReference type="InterPro" id="IPR027417">
    <property type="entry name" value="P-loop_NTPase"/>
</dbReference>
<dbReference type="PANTHER" id="PTHR34388:SF1">
    <property type="entry name" value="DNA POLYMERASE III SUBUNIT DELTA"/>
    <property type="match status" value="1"/>
</dbReference>
<comment type="similarity">
    <text evidence="6">Belongs to the DNA polymerase HolA subunit family.</text>
</comment>
<dbReference type="Proteomes" id="UP000011721">
    <property type="component" value="Chromosome"/>
</dbReference>
<dbReference type="Gene3D" id="3.40.50.300">
    <property type="entry name" value="P-loop containing nucleotide triphosphate hydrolases"/>
    <property type="match status" value="1"/>
</dbReference>
<evidence type="ECO:0000313" key="8">
    <source>
        <dbReference type="EMBL" id="AGF77068.1"/>
    </source>
</evidence>
<dbReference type="STRING" id="1167006.UWK_00485"/>
<accession>M1P0N6</accession>
<dbReference type="Gene3D" id="1.10.8.60">
    <property type="match status" value="1"/>
</dbReference>
<dbReference type="HOGENOM" id="CLU_044694_6_0_7"/>
<dbReference type="eggNOG" id="COG1466">
    <property type="taxonomic scope" value="Bacteria"/>
</dbReference>
<dbReference type="GO" id="GO:0009360">
    <property type="term" value="C:DNA polymerase III complex"/>
    <property type="evidence" value="ECO:0007669"/>
    <property type="project" value="TreeGrafter"/>
</dbReference>
<comment type="catalytic activity">
    <reaction evidence="7">
        <text>DNA(n) + a 2'-deoxyribonucleoside 5'-triphosphate = DNA(n+1) + diphosphate</text>
        <dbReference type="Rhea" id="RHEA:22508"/>
        <dbReference type="Rhea" id="RHEA-COMP:17339"/>
        <dbReference type="Rhea" id="RHEA-COMP:17340"/>
        <dbReference type="ChEBI" id="CHEBI:33019"/>
        <dbReference type="ChEBI" id="CHEBI:61560"/>
        <dbReference type="ChEBI" id="CHEBI:173112"/>
        <dbReference type="EC" id="2.7.7.7"/>
    </reaction>
</comment>
<keyword evidence="9" id="KW-1185">Reference proteome</keyword>
<keyword evidence="3 8" id="KW-0548">Nucleotidyltransferase</keyword>
<dbReference type="EMBL" id="CP003985">
    <property type="protein sequence ID" value="AGF77068.1"/>
    <property type="molecule type" value="Genomic_DNA"/>
</dbReference>
<dbReference type="AlphaFoldDB" id="M1P0N6"/>
<proteinExistence type="inferred from homology"/>
<dbReference type="KEGG" id="dsf:UWK_00485"/>
<dbReference type="GO" id="GO:0006261">
    <property type="term" value="P:DNA-templated DNA replication"/>
    <property type="evidence" value="ECO:0007669"/>
    <property type="project" value="TreeGrafter"/>
</dbReference>
<sequence length="455" mass="50547">MALIKRTELPALLEKIEQGKMDDLKNIFIFFGERFLCREAADSVQKSLLTYSGGGAVNSIDGDNEDSSKTLGQLMNFTLLPGCQIFRVTDSRLFHSKSVASAVWAKVEQAKSANNEKACRRQLLSFRSLAGLGHDELLSEMSGGQWQGLFGFARPAGDLSWADALLATTEASNKGGGATDIAARYVEVFKKGVPPNNILLLSAEAVDKRKQLFTFIKKEGVVVDCSVVEGVGVAAQKEQKEILQEVVRKSLAGFQKKIVPQALERLLERVGFHPVAVVMETEKLALYVGDRELITVEDLDAMVGRTREDALFELTDAFGKHQSARVLVLLRRLLDQGMHGLAILATMRNYLRKMLVFRSLQLGPAPLWHSGMNAGQFQKVYLPALKERGDWLDLLKGHPYALFMSFSKAQEFSCAVLKSWLALLLKAEFRLKGSPISPELILEELFLTMLKQKRQ</sequence>
<dbReference type="GO" id="GO:0003677">
    <property type="term" value="F:DNA binding"/>
    <property type="evidence" value="ECO:0007669"/>
    <property type="project" value="InterPro"/>
</dbReference>
<dbReference type="Gene3D" id="1.20.272.10">
    <property type="match status" value="1"/>
</dbReference>
<dbReference type="EC" id="2.7.7.7" evidence="1"/>